<keyword evidence="6" id="KW-1185">Reference proteome</keyword>
<comment type="subcellular location">
    <subcellularLocation>
        <location evidence="1">Membrane</location>
        <topology evidence="1">Multi-pass membrane protein</topology>
    </subcellularLocation>
</comment>
<protein>
    <recommendedName>
        <fullName evidence="7">Aquaporin</fullName>
    </recommendedName>
</protein>
<evidence type="ECO:0000256" key="1">
    <source>
        <dbReference type="ARBA" id="ARBA00004141"/>
    </source>
</evidence>
<dbReference type="GO" id="GO:0005737">
    <property type="term" value="C:cytoplasm"/>
    <property type="evidence" value="ECO:0007669"/>
    <property type="project" value="TreeGrafter"/>
</dbReference>
<dbReference type="AlphaFoldDB" id="A0AAV2H8A1"/>
<name>A0AAV2H8A1_LYMST</name>
<evidence type="ECO:0008006" key="7">
    <source>
        <dbReference type="Google" id="ProtNLM"/>
    </source>
</evidence>
<comment type="caution">
    <text evidence="5">The sequence shown here is derived from an EMBL/GenBank/DDBJ whole genome shotgun (WGS) entry which is preliminary data.</text>
</comment>
<keyword evidence="2" id="KW-0812">Transmembrane</keyword>
<dbReference type="InterPro" id="IPR051883">
    <property type="entry name" value="AQP11/12_channel"/>
</dbReference>
<evidence type="ECO:0000256" key="2">
    <source>
        <dbReference type="ARBA" id="ARBA00022692"/>
    </source>
</evidence>
<dbReference type="Proteomes" id="UP001497497">
    <property type="component" value="Unassembled WGS sequence"/>
</dbReference>
<dbReference type="Gene3D" id="1.20.1080.10">
    <property type="entry name" value="Glycerol uptake facilitator protein"/>
    <property type="match status" value="1"/>
</dbReference>
<reference evidence="5 6" key="1">
    <citation type="submission" date="2024-04" db="EMBL/GenBank/DDBJ databases">
        <authorList>
            <consortium name="Genoscope - CEA"/>
            <person name="William W."/>
        </authorList>
    </citation>
    <scope>NUCLEOTIDE SEQUENCE [LARGE SCALE GENOMIC DNA]</scope>
</reference>
<dbReference type="GO" id="GO:0015267">
    <property type="term" value="F:channel activity"/>
    <property type="evidence" value="ECO:0007669"/>
    <property type="project" value="TreeGrafter"/>
</dbReference>
<proteinExistence type="predicted"/>
<accession>A0AAV2H8A1</accession>
<keyword evidence="3" id="KW-1133">Transmembrane helix</keyword>
<dbReference type="EMBL" id="CAXITT010000033">
    <property type="protein sequence ID" value="CAL1528461.1"/>
    <property type="molecule type" value="Genomic_DNA"/>
</dbReference>
<sequence>MFFPGLDWRSIWTLTSGHEPVDEFVEPYVASLLFFSINMVTGIILRALSSAFLPTSLRGFVMDFISTMEACSYFFENNFVLKYYGSLWFAIAIVCQCFVCARTFGDTSENPVKALHQLVAKEINVQTALLKILVQSLAGLASYRLAQLIWSLDLIADHHERYYETACESDLHVTLLIGFLIELCACLSDTWLGMQTVSSVPLLDELIKYINGATMIALGELLLCGVSTTGMYFNPAMASGHTLGCHGTALSEHFVVYWAGPFVGCFVALQMNKLIHIDVTASKGGDPQTIDKKHK</sequence>
<dbReference type="SUPFAM" id="SSF81338">
    <property type="entry name" value="Aquaporin-like"/>
    <property type="match status" value="1"/>
</dbReference>
<evidence type="ECO:0000313" key="6">
    <source>
        <dbReference type="Proteomes" id="UP001497497"/>
    </source>
</evidence>
<evidence type="ECO:0000256" key="3">
    <source>
        <dbReference type="ARBA" id="ARBA00022989"/>
    </source>
</evidence>
<dbReference type="InterPro" id="IPR023271">
    <property type="entry name" value="Aquaporin-like"/>
</dbReference>
<dbReference type="PANTHER" id="PTHR21191:SF16">
    <property type="entry name" value="AQUAPORIN"/>
    <property type="match status" value="1"/>
</dbReference>
<dbReference type="PANTHER" id="PTHR21191">
    <property type="entry name" value="AQUAPORIN"/>
    <property type="match status" value="1"/>
</dbReference>
<dbReference type="GO" id="GO:0016020">
    <property type="term" value="C:membrane"/>
    <property type="evidence" value="ECO:0007669"/>
    <property type="project" value="UniProtKB-SubCell"/>
</dbReference>
<evidence type="ECO:0000313" key="5">
    <source>
        <dbReference type="EMBL" id="CAL1528461.1"/>
    </source>
</evidence>
<evidence type="ECO:0000256" key="4">
    <source>
        <dbReference type="ARBA" id="ARBA00023136"/>
    </source>
</evidence>
<organism evidence="5 6">
    <name type="scientific">Lymnaea stagnalis</name>
    <name type="common">Great pond snail</name>
    <name type="synonym">Helix stagnalis</name>
    <dbReference type="NCBI Taxonomy" id="6523"/>
    <lineage>
        <taxon>Eukaryota</taxon>
        <taxon>Metazoa</taxon>
        <taxon>Spiralia</taxon>
        <taxon>Lophotrochozoa</taxon>
        <taxon>Mollusca</taxon>
        <taxon>Gastropoda</taxon>
        <taxon>Heterobranchia</taxon>
        <taxon>Euthyneura</taxon>
        <taxon>Panpulmonata</taxon>
        <taxon>Hygrophila</taxon>
        <taxon>Lymnaeoidea</taxon>
        <taxon>Lymnaeidae</taxon>
        <taxon>Lymnaea</taxon>
    </lineage>
</organism>
<keyword evidence="4" id="KW-0472">Membrane</keyword>
<gene>
    <name evidence="5" type="ORF">GSLYS_00002631001</name>
</gene>